<accession>A0A9R1WNQ3</accession>
<protein>
    <submittedName>
        <fullName evidence="1">Uncharacterized protein</fullName>
    </submittedName>
</protein>
<dbReference type="Proteomes" id="UP000235145">
    <property type="component" value="Unassembled WGS sequence"/>
</dbReference>
<dbReference type="InterPro" id="IPR000648">
    <property type="entry name" value="Oxysterol-bd"/>
</dbReference>
<proteinExistence type="predicted"/>
<name>A0A9R1WNQ3_LACSA</name>
<dbReference type="SUPFAM" id="SSF144000">
    <property type="entry name" value="Oxysterol-binding protein-like"/>
    <property type="match status" value="1"/>
</dbReference>
<dbReference type="Pfam" id="PF01237">
    <property type="entry name" value="Oxysterol_BP"/>
    <property type="match status" value="1"/>
</dbReference>
<keyword evidence="2" id="KW-1185">Reference proteome</keyword>
<reference evidence="1 2" key="1">
    <citation type="journal article" date="2017" name="Nat. Commun.">
        <title>Genome assembly with in vitro proximity ligation data and whole-genome triplication in lettuce.</title>
        <authorList>
            <person name="Reyes-Chin-Wo S."/>
            <person name="Wang Z."/>
            <person name="Yang X."/>
            <person name="Kozik A."/>
            <person name="Arikit S."/>
            <person name="Song C."/>
            <person name="Xia L."/>
            <person name="Froenicke L."/>
            <person name="Lavelle D.O."/>
            <person name="Truco M.J."/>
            <person name="Xia R."/>
            <person name="Zhu S."/>
            <person name="Xu C."/>
            <person name="Xu H."/>
            <person name="Xu X."/>
            <person name="Cox K."/>
            <person name="Korf I."/>
            <person name="Meyers B.C."/>
            <person name="Michelmore R.W."/>
        </authorList>
    </citation>
    <scope>NUCLEOTIDE SEQUENCE [LARGE SCALE GENOMIC DNA]</scope>
    <source>
        <strain evidence="2">cv. Salinas</strain>
        <tissue evidence="1">Seedlings</tissue>
    </source>
</reference>
<organism evidence="1 2">
    <name type="scientific">Lactuca sativa</name>
    <name type="common">Garden lettuce</name>
    <dbReference type="NCBI Taxonomy" id="4236"/>
    <lineage>
        <taxon>Eukaryota</taxon>
        <taxon>Viridiplantae</taxon>
        <taxon>Streptophyta</taxon>
        <taxon>Embryophyta</taxon>
        <taxon>Tracheophyta</taxon>
        <taxon>Spermatophyta</taxon>
        <taxon>Magnoliopsida</taxon>
        <taxon>eudicotyledons</taxon>
        <taxon>Gunneridae</taxon>
        <taxon>Pentapetalae</taxon>
        <taxon>asterids</taxon>
        <taxon>campanulids</taxon>
        <taxon>Asterales</taxon>
        <taxon>Asteraceae</taxon>
        <taxon>Cichorioideae</taxon>
        <taxon>Cichorieae</taxon>
        <taxon>Lactucinae</taxon>
        <taxon>Lactuca</taxon>
    </lineage>
</organism>
<dbReference type="EMBL" id="NBSK02000009">
    <property type="protein sequence ID" value="KAJ0184474.1"/>
    <property type="molecule type" value="Genomic_DNA"/>
</dbReference>
<sequence>MRLQLFKSPKPYPFSLFTRLFTHVQRLQQEALGPPPSPTFSLLIVNQFSGSFIKFLPSSTHNRGWFRGFFHLYTNDGGARERVYGVQLMLFKYVIYHPHPANPIPIHLTPTRSDLTHLLIPTGTDQKYVGVDITSMVTLPVLIFEPMTMLPKMEELMEYAHLLEQADNYIIEDLYSPRTAAMDFVSELVRKHGKEKLQKFILFIVEIFKRAGADDKPLWMVKTVLHELVKLRGTVINGHLSMVPIDMEPQPIILAYIDLNLQTLAAARMLTPAGPVDLE</sequence>
<dbReference type="GO" id="GO:0008289">
    <property type="term" value="F:lipid binding"/>
    <property type="evidence" value="ECO:0007669"/>
    <property type="project" value="InterPro"/>
</dbReference>
<comment type="caution">
    <text evidence="1">The sequence shown here is derived from an EMBL/GenBank/DDBJ whole genome shotgun (WGS) entry which is preliminary data.</text>
</comment>
<gene>
    <name evidence="1" type="ORF">LSAT_V11C900455380</name>
</gene>
<evidence type="ECO:0000313" key="2">
    <source>
        <dbReference type="Proteomes" id="UP000235145"/>
    </source>
</evidence>
<dbReference type="AlphaFoldDB" id="A0A9R1WNQ3"/>
<evidence type="ECO:0000313" key="1">
    <source>
        <dbReference type="EMBL" id="KAJ0184474.1"/>
    </source>
</evidence>
<dbReference type="InterPro" id="IPR037239">
    <property type="entry name" value="OSBP_sf"/>
</dbReference>